<keyword evidence="1" id="KW-0813">Transport</keyword>
<dbReference type="RefSeq" id="WP_011239077.1">
    <property type="nucleotide sequence ID" value="NC_006513.1"/>
</dbReference>
<accession>Q5NZV0</accession>
<dbReference type="OrthoDB" id="9772663at2"/>
<evidence type="ECO:0000256" key="1">
    <source>
        <dbReference type="ARBA" id="ARBA00022448"/>
    </source>
</evidence>
<dbReference type="eggNOG" id="COG2010">
    <property type="taxonomic scope" value="Bacteria"/>
</dbReference>
<dbReference type="InterPro" id="IPR019020">
    <property type="entry name" value="Cyt-c552/DMSO_Rdtase_haem-bd"/>
</dbReference>
<dbReference type="EMBL" id="CR555306">
    <property type="protein sequence ID" value="CAI09414.1"/>
    <property type="molecule type" value="Genomic_DNA"/>
</dbReference>
<proteinExistence type="predicted"/>
<gene>
    <name evidence="7" type="primary">ebdC2</name>
    <name evidence="7" type="ORF">ebA5793</name>
</gene>
<keyword evidence="2" id="KW-0349">Heme</keyword>
<evidence type="ECO:0000313" key="8">
    <source>
        <dbReference type="Proteomes" id="UP000006552"/>
    </source>
</evidence>
<dbReference type="CDD" id="cd09623">
    <property type="entry name" value="DOMON_EBDH"/>
    <property type="match status" value="1"/>
</dbReference>
<sequence length="214" mass="23364">MKVKRIDAGDDTLLDLAASVWNDAQAMRLPMAPVPLVLVQDWSPFLAKSEDHGANKSLDVAALHNGKSLAVRLKWASEKHDQMPDLDSFVDGAAVLFPLVEGAPAMTMGAKGKPTNAWFWKANQKSAMEVVAESFTAVQRLEGKATSDLKTVAQHQNGEWQVIFRRSLANRDGLVQLPIGGNGKIAFALWNGGNKERSGRKSFSGDFMDFSIQK</sequence>
<dbReference type="NCBIfam" id="TIGR03477">
    <property type="entry name" value="DMSO_red_II_gam"/>
    <property type="match status" value="1"/>
</dbReference>
<keyword evidence="4" id="KW-0249">Electron transport</keyword>
<keyword evidence="5" id="KW-0408">Iron</keyword>
<reference evidence="7 8" key="1">
    <citation type="journal article" date="2005" name="Arch. Microbiol.">
        <title>The genome sequence of an anaerobic aromatic-degrading denitrifying bacterium, strain EbN1.</title>
        <authorList>
            <person name="Rabus R."/>
            <person name="Kube M."/>
            <person name="Heider J."/>
            <person name="Beck A."/>
            <person name="Heitmann K."/>
            <person name="Widdel F."/>
            <person name="Reinhardt R."/>
        </authorList>
    </citation>
    <scope>NUCLEOTIDE SEQUENCE [LARGE SCALE GENOMIC DNA]</scope>
    <source>
        <strain evidence="7 8">EbN1</strain>
    </source>
</reference>
<organism evidence="7 8">
    <name type="scientific">Aromatoleum aromaticum (strain DSM 19018 / LMG 30748 / EbN1)</name>
    <name type="common">Azoarcus sp. (strain EbN1)</name>
    <dbReference type="NCBI Taxonomy" id="76114"/>
    <lineage>
        <taxon>Bacteria</taxon>
        <taxon>Pseudomonadati</taxon>
        <taxon>Pseudomonadota</taxon>
        <taxon>Betaproteobacteria</taxon>
        <taxon>Rhodocyclales</taxon>
        <taxon>Rhodocyclaceae</taxon>
        <taxon>Aromatoleum</taxon>
    </lineage>
</organism>
<evidence type="ECO:0000259" key="6">
    <source>
        <dbReference type="SMART" id="SM00887"/>
    </source>
</evidence>
<evidence type="ECO:0000256" key="2">
    <source>
        <dbReference type="ARBA" id="ARBA00022617"/>
    </source>
</evidence>
<dbReference type="SMART" id="SM00887">
    <property type="entry name" value="EB_dh"/>
    <property type="match status" value="1"/>
</dbReference>
<protein>
    <submittedName>
        <fullName evidence="7">Ethylbenzene dehydrogenase, gamma subunit</fullName>
    </submittedName>
</protein>
<evidence type="ECO:0000256" key="3">
    <source>
        <dbReference type="ARBA" id="ARBA00022723"/>
    </source>
</evidence>
<evidence type="ECO:0000256" key="4">
    <source>
        <dbReference type="ARBA" id="ARBA00022982"/>
    </source>
</evidence>
<dbReference type="GO" id="GO:0046872">
    <property type="term" value="F:metal ion binding"/>
    <property type="evidence" value="ECO:0007669"/>
    <property type="project" value="UniProtKB-KW"/>
</dbReference>
<evidence type="ECO:0000256" key="5">
    <source>
        <dbReference type="ARBA" id="ARBA00023004"/>
    </source>
</evidence>
<dbReference type="Pfam" id="PF09459">
    <property type="entry name" value="EB_dh"/>
    <property type="match status" value="2"/>
</dbReference>
<dbReference type="Gene3D" id="2.60.40.1190">
    <property type="match status" value="1"/>
</dbReference>
<dbReference type="InterPro" id="IPR017838">
    <property type="entry name" value="DMSO_Rdtase_II_haem_b-bd_su"/>
</dbReference>
<dbReference type="HOGENOM" id="CLU_1286560_0_0_4"/>
<evidence type="ECO:0000313" key="7">
    <source>
        <dbReference type="EMBL" id="CAI09414.1"/>
    </source>
</evidence>
<name>Q5NZV0_AROAE</name>
<dbReference type="KEGG" id="eba:ebA5793"/>
<feature type="domain" description="Cytochrome c-552/DMSO reductase-like haem-binding" evidence="6">
    <location>
        <begin position="18"/>
        <end position="202"/>
    </location>
</feature>
<dbReference type="STRING" id="76114.ebA5793"/>
<dbReference type="GO" id="GO:0042597">
    <property type="term" value="C:periplasmic space"/>
    <property type="evidence" value="ECO:0007669"/>
    <property type="project" value="InterPro"/>
</dbReference>
<dbReference type="GO" id="GO:0020037">
    <property type="term" value="F:heme binding"/>
    <property type="evidence" value="ECO:0007669"/>
    <property type="project" value="InterPro"/>
</dbReference>
<dbReference type="NCBIfam" id="NF042980">
    <property type="entry name" value="EthbenzDh_ebdC"/>
    <property type="match status" value="1"/>
</dbReference>
<keyword evidence="3" id="KW-0479">Metal-binding</keyword>
<dbReference type="AlphaFoldDB" id="Q5NZV0"/>
<keyword evidence="8" id="KW-1185">Reference proteome</keyword>
<dbReference type="Proteomes" id="UP000006552">
    <property type="component" value="Chromosome"/>
</dbReference>